<keyword evidence="5 6" id="KW-0472">Membrane</keyword>
<dbReference type="InterPro" id="IPR050352">
    <property type="entry name" value="ABCG_transporters"/>
</dbReference>
<organism evidence="8 9">
    <name type="scientific">Chironomus riparius</name>
    <dbReference type="NCBI Taxonomy" id="315576"/>
    <lineage>
        <taxon>Eukaryota</taxon>
        <taxon>Metazoa</taxon>
        <taxon>Ecdysozoa</taxon>
        <taxon>Arthropoda</taxon>
        <taxon>Hexapoda</taxon>
        <taxon>Insecta</taxon>
        <taxon>Pterygota</taxon>
        <taxon>Neoptera</taxon>
        <taxon>Endopterygota</taxon>
        <taxon>Diptera</taxon>
        <taxon>Nematocera</taxon>
        <taxon>Chironomoidea</taxon>
        <taxon>Chironomidae</taxon>
        <taxon>Chironominae</taxon>
        <taxon>Chironomus</taxon>
    </lineage>
</organism>
<evidence type="ECO:0000256" key="6">
    <source>
        <dbReference type="SAM" id="Phobius"/>
    </source>
</evidence>
<feature type="transmembrane region" description="Helical" evidence="6">
    <location>
        <begin position="107"/>
        <end position="128"/>
    </location>
</feature>
<dbReference type="OrthoDB" id="66620at2759"/>
<feature type="transmembrane region" description="Helical" evidence="6">
    <location>
        <begin position="74"/>
        <end position="95"/>
    </location>
</feature>
<dbReference type="GO" id="GO:0005886">
    <property type="term" value="C:plasma membrane"/>
    <property type="evidence" value="ECO:0007669"/>
    <property type="project" value="TreeGrafter"/>
</dbReference>
<dbReference type="AlphaFoldDB" id="A0A9N9S300"/>
<feature type="transmembrane region" description="Helical" evidence="6">
    <location>
        <begin position="216"/>
        <end position="235"/>
    </location>
</feature>
<accession>A0A9N9S300</accession>
<evidence type="ECO:0000313" key="9">
    <source>
        <dbReference type="Proteomes" id="UP001153620"/>
    </source>
</evidence>
<reference evidence="8" key="1">
    <citation type="submission" date="2022-01" db="EMBL/GenBank/DDBJ databases">
        <authorList>
            <person name="King R."/>
        </authorList>
    </citation>
    <scope>NUCLEOTIDE SEQUENCE</scope>
</reference>
<evidence type="ECO:0000256" key="4">
    <source>
        <dbReference type="ARBA" id="ARBA00022989"/>
    </source>
</evidence>
<protein>
    <recommendedName>
        <fullName evidence="7">ABC-2 type transporter transmembrane domain-containing protein</fullName>
    </recommendedName>
</protein>
<keyword evidence="9" id="KW-1185">Reference proteome</keyword>
<dbReference type="PANTHER" id="PTHR48041">
    <property type="entry name" value="ABC TRANSPORTER G FAMILY MEMBER 28"/>
    <property type="match status" value="1"/>
</dbReference>
<gene>
    <name evidence="8" type="ORF">CHIRRI_LOCUS11104</name>
</gene>
<evidence type="ECO:0000256" key="3">
    <source>
        <dbReference type="ARBA" id="ARBA00022692"/>
    </source>
</evidence>
<feature type="transmembrane region" description="Helical" evidence="6">
    <location>
        <begin position="247"/>
        <end position="266"/>
    </location>
</feature>
<feature type="transmembrane region" description="Helical" evidence="6">
    <location>
        <begin position="148"/>
        <end position="174"/>
    </location>
</feature>
<dbReference type="Pfam" id="PF01061">
    <property type="entry name" value="ABC2_membrane"/>
    <property type="match status" value="1"/>
</dbReference>
<evidence type="ECO:0000256" key="2">
    <source>
        <dbReference type="ARBA" id="ARBA00022448"/>
    </source>
</evidence>
<reference evidence="8" key="2">
    <citation type="submission" date="2022-10" db="EMBL/GenBank/DDBJ databases">
        <authorList>
            <consortium name="ENA_rothamsted_submissions"/>
            <consortium name="culmorum"/>
            <person name="King R."/>
        </authorList>
    </citation>
    <scope>NUCLEOTIDE SEQUENCE</scope>
</reference>
<evidence type="ECO:0000259" key="7">
    <source>
        <dbReference type="Pfam" id="PF01061"/>
    </source>
</evidence>
<dbReference type="EMBL" id="OU895879">
    <property type="protein sequence ID" value="CAG9808262.1"/>
    <property type="molecule type" value="Genomic_DNA"/>
</dbReference>
<feature type="transmembrane region" description="Helical" evidence="6">
    <location>
        <begin position="304"/>
        <end position="322"/>
    </location>
</feature>
<sequence>MEIANTYGDYTRELTEKIQNGSNLSYRKESKQNFTADIFKRPSDFKEFSASYFHQVYYLMYRLFLTSLRNKSLVITRLIIHLFFGLALGIVYQNVGNNASMTRNNYHFLLLSITVLLYTAYHSHYVTFPLEFPIVKREHFNGWYSSNAYYSSLMIFDAPIIFVCVTIFTTITYLMTDQLLEINRFLILLGIFLMTSYVSQALAVMLTSVLKLEFSLVFGTYFLLPVFVFSNFAVFARDTHPILKNVFELNFFNMAFKGAVTSALGLNRTKLPCNEVYCHFTDPKKFMNYYDCDVDLMQTFHLLLAYYAICQMAAFILIGYRLKYRLT</sequence>
<dbReference type="PANTHER" id="PTHR48041:SF133">
    <property type="entry name" value="GH24286P"/>
    <property type="match status" value="1"/>
</dbReference>
<keyword evidence="2" id="KW-0813">Transport</keyword>
<evidence type="ECO:0000313" key="8">
    <source>
        <dbReference type="EMBL" id="CAG9808262.1"/>
    </source>
</evidence>
<evidence type="ECO:0000256" key="1">
    <source>
        <dbReference type="ARBA" id="ARBA00004141"/>
    </source>
</evidence>
<dbReference type="Proteomes" id="UP001153620">
    <property type="component" value="Chromosome 3"/>
</dbReference>
<evidence type="ECO:0000256" key="5">
    <source>
        <dbReference type="ARBA" id="ARBA00023136"/>
    </source>
</evidence>
<comment type="subcellular location">
    <subcellularLocation>
        <location evidence="1">Membrane</location>
        <topology evidence="1">Multi-pass membrane protein</topology>
    </subcellularLocation>
</comment>
<dbReference type="GO" id="GO:0140359">
    <property type="term" value="F:ABC-type transporter activity"/>
    <property type="evidence" value="ECO:0007669"/>
    <property type="project" value="InterPro"/>
</dbReference>
<keyword evidence="3 6" id="KW-0812">Transmembrane</keyword>
<proteinExistence type="predicted"/>
<feature type="transmembrane region" description="Helical" evidence="6">
    <location>
        <begin position="186"/>
        <end position="210"/>
    </location>
</feature>
<feature type="domain" description="ABC-2 type transporter transmembrane" evidence="7">
    <location>
        <begin position="55"/>
        <end position="260"/>
    </location>
</feature>
<dbReference type="InterPro" id="IPR013525">
    <property type="entry name" value="ABC2_TM"/>
</dbReference>
<name>A0A9N9S300_9DIPT</name>
<keyword evidence="4 6" id="KW-1133">Transmembrane helix</keyword>